<dbReference type="PRINTS" id="PR00853">
    <property type="entry name" value="XPGRADSUPER"/>
</dbReference>
<organism evidence="9">
    <name type="scientific">Indivirus ILV1</name>
    <dbReference type="NCBI Taxonomy" id="1977633"/>
    <lineage>
        <taxon>Viruses</taxon>
        <taxon>Varidnaviria</taxon>
        <taxon>Bamfordvirae</taxon>
        <taxon>Nucleocytoviricota</taxon>
        <taxon>Megaviricetes</taxon>
        <taxon>Imitervirales</taxon>
        <taxon>Mimiviridae</taxon>
        <taxon>Klosneuvirinae</taxon>
        <taxon>Indivirus</taxon>
    </lineage>
</organism>
<evidence type="ECO:0000259" key="8">
    <source>
        <dbReference type="SMART" id="SM00485"/>
    </source>
</evidence>
<dbReference type="SMART" id="SM00485">
    <property type="entry name" value="XPGN"/>
    <property type="match status" value="1"/>
</dbReference>
<dbReference type="InterPro" id="IPR008918">
    <property type="entry name" value="HhH2"/>
</dbReference>
<dbReference type="Pfam" id="PF00752">
    <property type="entry name" value="XPG_N"/>
    <property type="match status" value="1"/>
</dbReference>
<dbReference type="InterPro" id="IPR006086">
    <property type="entry name" value="XPG-I_dom"/>
</dbReference>
<keyword evidence="2" id="KW-0540">Nuclease</keyword>
<dbReference type="InterPro" id="IPR006084">
    <property type="entry name" value="XPG/Rad2"/>
</dbReference>
<evidence type="ECO:0000256" key="5">
    <source>
        <dbReference type="ARBA" id="ARBA00022801"/>
    </source>
</evidence>
<feature type="domain" description="XPG N-terminal" evidence="8">
    <location>
        <begin position="1"/>
        <end position="106"/>
    </location>
</feature>
<evidence type="ECO:0000256" key="2">
    <source>
        <dbReference type="ARBA" id="ARBA00022722"/>
    </source>
</evidence>
<name>A0A1V0SD24_9VIRU</name>
<comment type="cofactor">
    <cofactor evidence="1">
        <name>Mg(2+)</name>
        <dbReference type="ChEBI" id="CHEBI:18420"/>
    </cofactor>
</comment>
<accession>A0A1V0SD24</accession>
<evidence type="ECO:0000313" key="9">
    <source>
        <dbReference type="EMBL" id="ARF09617.1"/>
    </source>
</evidence>
<dbReference type="Gene3D" id="1.10.150.20">
    <property type="entry name" value="5' to 3' exonuclease, C-terminal subdomain"/>
    <property type="match status" value="1"/>
</dbReference>
<dbReference type="GO" id="GO:0017108">
    <property type="term" value="F:5'-flap endonuclease activity"/>
    <property type="evidence" value="ECO:0007669"/>
    <property type="project" value="TreeGrafter"/>
</dbReference>
<dbReference type="InterPro" id="IPR036279">
    <property type="entry name" value="5-3_exonuclease_C_sf"/>
</dbReference>
<keyword evidence="4 9" id="KW-0255">Endonuclease</keyword>
<dbReference type="EMBL" id="KY684085">
    <property type="protein sequence ID" value="ARF09617.1"/>
    <property type="molecule type" value="Genomic_DNA"/>
</dbReference>
<evidence type="ECO:0000256" key="6">
    <source>
        <dbReference type="ARBA" id="ARBA00022842"/>
    </source>
</evidence>
<keyword evidence="5" id="KW-0378">Hydrolase</keyword>
<dbReference type="SUPFAM" id="SSF47807">
    <property type="entry name" value="5' to 3' exonuclease, C-terminal subdomain"/>
    <property type="match status" value="1"/>
</dbReference>
<dbReference type="SMART" id="SM00279">
    <property type="entry name" value="HhH2"/>
    <property type="match status" value="1"/>
</dbReference>
<keyword evidence="6" id="KW-0460">Magnesium</keyword>
<dbReference type="GO" id="GO:0003677">
    <property type="term" value="F:DNA binding"/>
    <property type="evidence" value="ECO:0007669"/>
    <property type="project" value="InterPro"/>
</dbReference>
<evidence type="ECO:0000256" key="3">
    <source>
        <dbReference type="ARBA" id="ARBA00022723"/>
    </source>
</evidence>
<dbReference type="SMART" id="SM00484">
    <property type="entry name" value="XPGI"/>
    <property type="match status" value="1"/>
</dbReference>
<dbReference type="GO" id="GO:0046872">
    <property type="term" value="F:metal ion binding"/>
    <property type="evidence" value="ECO:0007669"/>
    <property type="project" value="UniProtKB-KW"/>
</dbReference>
<dbReference type="SUPFAM" id="SSF88723">
    <property type="entry name" value="PIN domain-like"/>
    <property type="match status" value="1"/>
</dbReference>
<dbReference type="InterPro" id="IPR029060">
    <property type="entry name" value="PIN-like_dom_sf"/>
</dbReference>
<reference evidence="9" key="1">
    <citation type="journal article" date="2017" name="Science">
        <title>Giant viruses with an expanded complement of translation system components.</title>
        <authorList>
            <person name="Schulz F."/>
            <person name="Yutin N."/>
            <person name="Ivanova N.N."/>
            <person name="Ortega D.R."/>
            <person name="Lee T.K."/>
            <person name="Vierheilig J."/>
            <person name="Daims H."/>
            <person name="Horn M."/>
            <person name="Wagner M."/>
            <person name="Jensen G.J."/>
            <person name="Kyrpides N.C."/>
            <person name="Koonin E.V."/>
            <person name="Woyke T."/>
        </authorList>
    </citation>
    <scope>NUCLEOTIDE SEQUENCE</scope>
    <source>
        <strain evidence="9">ILV1</strain>
    </source>
</reference>
<dbReference type="PANTHER" id="PTHR11081">
    <property type="entry name" value="FLAP ENDONUCLEASE FAMILY MEMBER"/>
    <property type="match status" value="1"/>
</dbReference>
<gene>
    <name evidence="9" type="ORF">Indivirus_1_240</name>
</gene>
<sequence>MGIRNLIKVIQKYAPTAIKNTKIDKYKNKILAIDANLLIYKMIYAIRKQGYDLKNDDIITTHIHSLMLKIKGFIKYGITPVFVFDGIAPNIKEETLKKRSEFQKIMQLKYYKAVTQDEKKKYYFMKSEITYNEITDCMNLIELFGYTIINAPEEADSQLADLIIKNKVNYIVTDDMDILTFGGTKIIKNFSIDKKKFMQEINLNKFKKLADLTQNQIIDISIILGCDYIPGFKGIGPVKSYNLIKKYDIIDNVLKKEKLNIYYDYTKAQKYFKNPPVIDSQNIKINRLNINKQGLKEFLEKFKYKKEYITKLFDMYLQ</sequence>
<evidence type="ECO:0000256" key="1">
    <source>
        <dbReference type="ARBA" id="ARBA00001946"/>
    </source>
</evidence>
<dbReference type="Pfam" id="PF00867">
    <property type="entry name" value="XPG_I"/>
    <property type="match status" value="1"/>
</dbReference>
<dbReference type="Gene3D" id="3.40.50.1010">
    <property type="entry name" value="5'-nuclease"/>
    <property type="match status" value="1"/>
</dbReference>
<dbReference type="InterPro" id="IPR006085">
    <property type="entry name" value="XPG_DNA_repair_N"/>
</dbReference>
<protein>
    <submittedName>
        <fullName evidence="9">FLAP-like endonuclease XPG</fullName>
    </submittedName>
</protein>
<proteinExistence type="predicted"/>
<keyword evidence="3" id="KW-0479">Metal-binding</keyword>
<evidence type="ECO:0000256" key="4">
    <source>
        <dbReference type="ARBA" id="ARBA00022759"/>
    </source>
</evidence>
<feature type="domain" description="XPG-I" evidence="7">
    <location>
        <begin position="142"/>
        <end position="212"/>
    </location>
</feature>
<evidence type="ECO:0000259" key="7">
    <source>
        <dbReference type="SMART" id="SM00484"/>
    </source>
</evidence>
<dbReference type="PANTHER" id="PTHR11081:SF9">
    <property type="entry name" value="FLAP ENDONUCLEASE 1"/>
    <property type="match status" value="1"/>
</dbReference>